<sequence>MRIGFDAKRAAQNRTGLGNYSRFVVRILSQAEPANDYHLYTPNARRTPYLGEIPTLGALHLHTPCQAVWRRLGSLWRVWGVASDLRRDAIELYHGLSNELPLTIGRAGCRSVVTIHDLIFIHCPEYYHPIDRMIYNYKFRRACRVADRVIAVSEFTKRELVHYYGIDEGKVDVVYQGCDPAFAADIAPEALADVSRRYSLPPRFVLYVGSIERRKNLMLAARAVALMARRGRQAADIVPVVAVGRHTDYEDELRSYLRSEGLEQSFRFVHGVPFADLPAFYRLATAFVYPSRIEGFGIPMLEAITSGLPAIGCTGSCLEEAGGPHSIYVDPDDAGAMADAIDTACTDGPRRQQMIDRGREYAARFADSRLAADLMAVYRKAMAHG</sequence>
<dbReference type="Proteomes" id="UP000764045">
    <property type="component" value="Unassembled WGS sequence"/>
</dbReference>
<dbReference type="SUPFAM" id="SSF53756">
    <property type="entry name" value="UDP-Glycosyltransferase/glycogen phosphorylase"/>
    <property type="match status" value="1"/>
</dbReference>
<protein>
    <submittedName>
        <fullName evidence="4">Glycosyltransferase family 4 protein</fullName>
    </submittedName>
</protein>
<reference evidence="4 5" key="1">
    <citation type="journal article" date="2021" name="Sci. Rep.">
        <title>The distribution of antibiotic resistance genes in chicken gut microbiota commensals.</title>
        <authorList>
            <person name="Juricova H."/>
            <person name="Matiasovicova J."/>
            <person name="Kubasova T."/>
            <person name="Cejkova D."/>
            <person name="Rychlik I."/>
        </authorList>
    </citation>
    <scope>NUCLEOTIDE SEQUENCE [LARGE SCALE GENOMIC DNA]</scope>
    <source>
        <strain evidence="4 5">An819</strain>
    </source>
</reference>
<evidence type="ECO:0000256" key="1">
    <source>
        <dbReference type="ARBA" id="ARBA00022679"/>
    </source>
</evidence>
<dbReference type="RefSeq" id="WP_205111606.1">
    <property type="nucleotide sequence ID" value="NZ_JACJJL010000030.1"/>
</dbReference>
<dbReference type="GO" id="GO:0016757">
    <property type="term" value="F:glycosyltransferase activity"/>
    <property type="evidence" value="ECO:0007669"/>
    <property type="project" value="InterPro"/>
</dbReference>
<dbReference type="Pfam" id="PF00534">
    <property type="entry name" value="Glycos_transf_1"/>
    <property type="match status" value="1"/>
</dbReference>
<dbReference type="AlphaFoldDB" id="A0A938WPM4"/>
<accession>A0A938WPM4</accession>
<feature type="domain" description="Glycosyltransferase subfamily 4-like N-terminal" evidence="3">
    <location>
        <begin position="35"/>
        <end position="181"/>
    </location>
</feature>
<keyword evidence="5" id="KW-1185">Reference proteome</keyword>
<proteinExistence type="predicted"/>
<evidence type="ECO:0000259" key="3">
    <source>
        <dbReference type="Pfam" id="PF13439"/>
    </source>
</evidence>
<dbReference type="GO" id="GO:0009103">
    <property type="term" value="P:lipopolysaccharide biosynthetic process"/>
    <property type="evidence" value="ECO:0007669"/>
    <property type="project" value="TreeGrafter"/>
</dbReference>
<evidence type="ECO:0000313" key="5">
    <source>
        <dbReference type="Proteomes" id="UP000764045"/>
    </source>
</evidence>
<dbReference type="EMBL" id="JACJJL010000030">
    <property type="protein sequence ID" value="MBM6662822.1"/>
    <property type="molecule type" value="Genomic_DNA"/>
</dbReference>
<dbReference type="PANTHER" id="PTHR46401">
    <property type="entry name" value="GLYCOSYLTRANSFERASE WBBK-RELATED"/>
    <property type="match status" value="1"/>
</dbReference>
<comment type="caution">
    <text evidence="4">The sequence shown here is derived from an EMBL/GenBank/DDBJ whole genome shotgun (WGS) entry which is preliminary data.</text>
</comment>
<name>A0A938WPM4_9BACT</name>
<dbReference type="CDD" id="cd03809">
    <property type="entry name" value="GT4_MtfB-like"/>
    <property type="match status" value="1"/>
</dbReference>
<organism evidence="4 5">
    <name type="scientific">Marseilla massiliensis</name>
    <dbReference type="NCBI Taxonomy" id="1841864"/>
    <lineage>
        <taxon>Bacteria</taxon>
        <taxon>Pseudomonadati</taxon>
        <taxon>Bacteroidota</taxon>
        <taxon>Bacteroidia</taxon>
        <taxon>Bacteroidales</taxon>
        <taxon>Prevotellaceae</taxon>
        <taxon>Marseilla</taxon>
    </lineage>
</organism>
<gene>
    <name evidence="4" type="ORF">H6B30_13900</name>
</gene>
<dbReference type="PANTHER" id="PTHR46401:SF2">
    <property type="entry name" value="GLYCOSYLTRANSFERASE WBBK-RELATED"/>
    <property type="match status" value="1"/>
</dbReference>
<feature type="domain" description="Glycosyl transferase family 1" evidence="2">
    <location>
        <begin position="202"/>
        <end position="360"/>
    </location>
</feature>
<evidence type="ECO:0000313" key="4">
    <source>
        <dbReference type="EMBL" id="MBM6662822.1"/>
    </source>
</evidence>
<dbReference type="InterPro" id="IPR028098">
    <property type="entry name" value="Glyco_trans_4-like_N"/>
</dbReference>
<evidence type="ECO:0000259" key="2">
    <source>
        <dbReference type="Pfam" id="PF00534"/>
    </source>
</evidence>
<dbReference type="Pfam" id="PF13439">
    <property type="entry name" value="Glyco_transf_4"/>
    <property type="match status" value="1"/>
</dbReference>
<keyword evidence="1" id="KW-0808">Transferase</keyword>
<dbReference type="InterPro" id="IPR001296">
    <property type="entry name" value="Glyco_trans_1"/>
</dbReference>
<dbReference type="Gene3D" id="3.40.50.2000">
    <property type="entry name" value="Glycogen Phosphorylase B"/>
    <property type="match status" value="2"/>
</dbReference>